<dbReference type="SUPFAM" id="SSF143422">
    <property type="entry name" value="Transposase IS200-like"/>
    <property type="match status" value="1"/>
</dbReference>
<dbReference type="GO" id="GO:0043565">
    <property type="term" value="F:sequence-specific DNA binding"/>
    <property type="evidence" value="ECO:0007669"/>
    <property type="project" value="InterPro"/>
</dbReference>
<dbReference type="GO" id="GO:0004803">
    <property type="term" value="F:transposase activity"/>
    <property type="evidence" value="ECO:0007669"/>
    <property type="project" value="InterPro"/>
</dbReference>
<dbReference type="Proteomes" id="UP000254258">
    <property type="component" value="Unassembled WGS sequence"/>
</dbReference>
<comment type="caution">
    <text evidence="3">The sequence shown here is derived from an EMBL/GenBank/DDBJ whole genome shotgun (WGS) entry which is preliminary data.</text>
</comment>
<sequence>MTRLARLHVPRGLYYVALKGNGGNAIVNDVEDYSELGLCAATSLRRNRCHMHAFCWLENRALLAVEITDVRIGRFVQHLAGQYAKYLHGKQKRTGHLFEHHHHALLVQRSPYLLHLVRYIHRAPVRAGLVASPGDYAWSGERGYLHEERIPWLSTHVTVEMLTHARGSGPIKYRDWTADEDDPEIAWLFEHGSKEEPRAVGDDVFIAAAKGYTGPMRPQMVLDDIIACVVRRQGVSLRLVLSRSRRREHVLARALITWKAMQNGIATLTEIAERLGRDPSTLWTAMERYRLSRPELFLDGQIGAACIDDDERRPDLLDMTAV</sequence>
<evidence type="ECO:0000313" key="3">
    <source>
        <dbReference type="EMBL" id="RDS85063.1"/>
    </source>
</evidence>
<dbReference type="GO" id="GO:0005524">
    <property type="term" value="F:ATP binding"/>
    <property type="evidence" value="ECO:0007669"/>
    <property type="project" value="InterPro"/>
</dbReference>
<feature type="domain" description="Chromosomal replication initiator DnaA C-terminal" evidence="1">
    <location>
        <begin position="221"/>
        <end position="289"/>
    </location>
</feature>
<dbReference type="InterPro" id="IPR013159">
    <property type="entry name" value="DnaA_C"/>
</dbReference>
<evidence type="ECO:0000313" key="4">
    <source>
        <dbReference type="Proteomes" id="UP000254258"/>
    </source>
</evidence>
<dbReference type="GO" id="GO:0006270">
    <property type="term" value="P:DNA replication initiation"/>
    <property type="evidence" value="ECO:0007669"/>
    <property type="project" value="InterPro"/>
</dbReference>
<organism evidence="3 4">
    <name type="scientific">Dyella monticola</name>
    <dbReference type="NCBI Taxonomy" id="1927958"/>
    <lineage>
        <taxon>Bacteria</taxon>
        <taxon>Pseudomonadati</taxon>
        <taxon>Pseudomonadota</taxon>
        <taxon>Gammaproteobacteria</taxon>
        <taxon>Lysobacterales</taxon>
        <taxon>Rhodanobacteraceae</taxon>
        <taxon>Dyella</taxon>
    </lineage>
</organism>
<dbReference type="GO" id="GO:0006275">
    <property type="term" value="P:regulation of DNA replication"/>
    <property type="evidence" value="ECO:0007669"/>
    <property type="project" value="InterPro"/>
</dbReference>
<dbReference type="GO" id="GO:0006313">
    <property type="term" value="P:DNA transposition"/>
    <property type="evidence" value="ECO:0007669"/>
    <property type="project" value="InterPro"/>
</dbReference>
<keyword evidence="4" id="KW-1185">Reference proteome</keyword>
<dbReference type="EMBL" id="QRBE01000001">
    <property type="protein sequence ID" value="RDS85063.1"/>
    <property type="molecule type" value="Genomic_DNA"/>
</dbReference>
<dbReference type="PANTHER" id="PTHR34322">
    <property type="entry name" value="TRANSPOSASE, Y1_TNP DOMAIN-CONTAINING"/>
    <property type="match status" value="1"/>
</dbReference>
<feature type="domain" description="Transposase IS200-like" evidence="2">
    <location>
        <begin position="9"/>
        <end position="123"/>
    </location>
</feature>
<evidence type="ECO:0008006" key="5">
    <source>
        <dbReference type="Google" id="ProtNLM"/>
    </source>
</evidence>
<dbReference type="Gene3D" id="3.30.70.1290">
    <property type="entry name" value="Transposase IS200-like"/>
    <property type="match status" value="1"/>
</dbReference>
<accession>A0A370X9F5</accession>
<reference evidence="3 4" key="1">
    <citation type="submission" date="2018-07" db="EMBL/GenBank/DDBJ databases">
        <title>Dyella monticola sp. nov. and Dyella psychrodurans sp. nov. isolated from monsoon evergreen broad-leaved forest soil of Dinghu Mountain, China.</title>
        <authorList>
            <person name="Gao Z."/>
            <person name="Qiu L."/>
        </authorList>
    </citation>
    <scope>NUCLEOTIDE SEQUENCE [LARGE SCALE GENOMIC DNA]</scope>
    <source>
        <strain evidence="3 4">4G-K06</strain>
    </source>
</reference>
<dbReference type="AlphaFoldDB" id="A0A370X9F5"/>
<dbReference type="PANTHER" id="PTHR34322:SF2">
    <property type="entry name" value="TRANSPOSASE IS200-LIKE DOMAIN-CONTAINING PROTEIN"/>
    <property type="match status" value="1"/>
</dbReference>
<dbReference type="SMART" id="SM01321">
    <property type="entry name" value="Y1_Tnp"/>
    <property type="match status" value="1"/>
</dbReference>
<dbReference type="OrthoDB" id="9791101at2"/>
<dbReference type="InterPro" id="IPR002686">
    <property type="entry name" value="Transposase_17"/>
</dbReference>
<dbReference type="InterPro" id="IPR036515">
    <property type="entry name" value="Transposase_17_sf"/>
</dbReference>
<evidence type="ECO:0000259" key="1">
    <source>
        <dbReference type="SMART" id="SM00760"/>
    </source>
</evidence>
<dbReference type="SUPFAM" id="SSF48295">
    <property type="entry name" value="TrpR-like"/>
    <property type="match status" value="1"/>
</dbReference>
<proteinExistence type="predicted"/>
<dbReference type="InterPro" id="IPR010921">
    <property type="entry name" value="Trp_repressor/repl_initiator"/>
</dbReference>
<evidence type="ECO:0000259" key="2">
    <source>
        <dbReference type="SMART" id="SM01321"/>
    </source>
</evidence>
<dbReference type="SMART" id="SM00760">
    <property type="entry name" value="Bac_DnaA_C"/>
    <property type="match status" value="1"/>
</dbReference>
<dbReference type="Gene3D" id="1.10.1750.10">
    <property type="match status" value="1"/>
</dbReference>
<name>A0A370X9F5_9GAMM</name>
<protein>
    <recommendedName>
        <fullName evidence="5">Transposase</fullName>
    </recommendedName>
</protein>
<gene>
    <name evidence="3" type="ORF">DWU98_03765</name>
</gene>
<dbReference type="RefSeq" id="WP_115494083.1">
    <property type="nucleotide sequence ID" value="NZ_QRBE01000001.1"/>
</dbReference>